<evidence type="ECO:0000256" key="1">
    <source>
        <dbReference type="SAM" id="SignalP"/>
    </source>
</evidence>
<feature type="signal peptide" evidence="1">
    <location>
        <begin position="1"/>
        <end position="27"/>
    </location>
</feature>
<dbReference type="AlphaFoldDB" id="A0A8J2UG08"/>
<protein>
    <submittedName>
        <fullName evidence="2">Uncharacterized protein</fullName>
    </submittedName>
</protein>
<dbReference type="Proteomes" id="UP000607559">
    <property type="component" value="Unassembled WGS sequence"/>
</dbReference>
<proteinExistence type="predicted"/>
<dbReference type="EMBL" id="BMJC01000004">
    <property type="protein sequence ID" value="GGB12080.1"/>
    <property type="molecule type" value="Genomic_DNA"/>
</dbReference>
<sequence>MKSLITAHFGKLILATTFLLVLTTAHARSTIANTGFADTAATVKYLGTQDDMLVFNVSYANPDGSRFSLTVKDQDGTQLYQGLFNEKTFYKQFRLPKSDKDRIVFVFRDFRDADIVKAFDVNVNSRLIREVAVKQIN</sequence>
<evidence type="ECO:0000313" key="2">
    <source>
        <dbReference type="EMBL" id="GGB12080.1"/>
    </source>
</evidence>
<keyword evidence="3" id="KW-1185">Reference proteome</keyword>
<reference evidence="2" key="2">
    <citation type="submission" date="2020-09" db="EMBL/GenBank/DDBJ databases">
        <authorList>
            <person name="Sun Q."/>
            <person name="Zhou Y."/>
        </authorList>
    </citation>
    <scope>NUCLEOTIDE SEQUENCE</scope>
    <source>
        <strain evidence="2">CGMCC 1.15448</strain>
    </source>
</reference>
<dbReference type="RefSeq" id="WP_188934944.1">
    <property type="nucleotide sequence ID" value="NZ_BMJC01000004.1"/>
</dbReference>
<comment type="caution">
    <text evidence="2">The sequence shown here is derived from an EMBL/GenBank/DDBJ whole genome shotgun (WGS) entry which is preliminary data.</text>
</comment>
<gene>
    <name evidence="2" type="ORF">GCM10011511_39620</name>
</gene>
<keyword evidence="1" id="KW-0732">Signal</keyword>
<evidence type="ECO:0000313" key="3">
    <source>
        <dbReference type="Proteomes" id="UP000607559"/>
    </source>
</evidence>
<reference evidence="2" key="1">
    <citation type="journal article" date="2014" name="Int. J. Syst. Evol. Microbiol.">
        <title>Complete genome sequence of Corynebacterium casei LMG S-19264T (=DSM 44701T), isolated from a smear-ripened cheese.</title>
        <authorList>
            <consortium name="US DOE Joint Genome Institute (JGI-PGF)"/>
            <person name="Walter F."/>
            <person name="Albersmeier A."/>
            <person name="Kalinowski J."/>
            <person name="Ruckert C."/>
        </authorList>
    </citation>
    <scope>NUCLEOTIDE SEQUENCE</scope>
    <source>
        <strain evidence="2">CGMCC 1.15448</strain>
    </source>
</reference>
<feature type="chain" id="PRO_5035202888" evidence="1">
    <location>
        <begin position="28"/>
        <end position="137"/>
    </location>
</feature>
<accession>A0A8J2UG08</accession>
<name>A0A8J2UG08_9BACT</name>
<organism evidence="2 3">
    <name type="scientific">Puia dinghuensis</name>
    <dbReference type="NCBI Taxonomy" id="1792502"/>
    <lineage>
        <taxon>Bacteria</taxon>
        <taxon>Pseudomonadati</taxon>
        <taxon>Bacteroidota</taxon>
        <taxon>Chitinophagia</taxon>
        <taxon>Chitinophagales</taxon>
        <taxon>Chitinophagaceae</taxon>
        <taxon>Puia</taxon>
    </lineage>
</organism>